<name>A0ABN8Q0B3_9CNID</name>
<evidence type="ECO:0000313" key="1">
    <source>
        <dbReference type="EMBL" id="CAH3154531.1"/>
    </source>
</evidence>
<reference evidence="1 2" key="1">
    <citation type="submission" date="2022-05" db="EMBL/GenBank/DDBJ databases">
        <authorList>
            <consortium name="Genoscope - CEA"/>
            <person name="William W."/>
        </authorList>
    </citation>
    <scope>NUCLEOTIDE SEQUENCE [LARGE SCALE GENOMIC DNA]</scope>
</reference>
<organism evidence="1 2">
    <name type="scientific">Porites lobata</name>
    <dbReference type="NCBI Taxonomy" id="104759"/>
    <lineage>
        <taxon>Eukaryota</taxon>
        <taxon>Metazoa</taxon>
        <taxon>Cnidaria</taxon>
        <taxon>Anthozoa</taxon>
        <taxon>Hexacorallia</taxon>
        <taxon>Scleractinia</taxon>
        <taxon>Fungiina</taxon>
        <taxon>Poritidae</taxon>
        <taxon>Porites</taxon>
    </lineage>
</organism>
<sequence>MIEANNNKCKPDLKAQLKGYLNQWLAYGYLGALELHRRVLCLTSHLCLVTTAGSGLDDSADHVTATNRPATTQFKGRAKLTERQKKGADKCITKVTETFELKKVAEGNRRFRRSKQTSSQPLLYALMSGINLCKSQSSRQ</sequence>
<dbReference type="EMBL" id="CALNXK010000099">
    <property type="protein sequence ID" value="CAH3154531.1"/>
    <property type="molecule type" value="Genomic_DNA"/>
</dbReference>
<accession>A0ABN8Q0B3</accession>
<proteinExistence type="predicted"/>
<dbReference type="Proteomes" id="UP001159405">
    <property type="component" value="Unassembled WGS sequence"/>
</dbReference>
<comment type="caution">
    <text evidence="1">The sequence shown here is derived from an EMBL/GenBank/DDBJ whole genome shotgun (WGS) entry which is preliminary data.</text>
</comment>
<keyword evidence="2" id="KW-1185">Reference proteome</keyword>
<evidence type="ECO:0000313" key="2">
    <source>
        <dbReference type="Proteomes" id="UP001159405"/>
    </source>
</evidence>
<gene>
    <name evidence="1" type="ORF">PLOB_00050177</name>
</gene>
<protein>
    <submittedName>
        <fullName evidence="1">Uncharacterized protein</fullName>
    </submittedName>
</protein>